<name>A0A1H6LC91_MYCRU</name>
<evidence type="ECO:0000313" key="4">
    <source>
        <dbReference type="Proteomes" id="UP000182915"/>
    </source>
</evidence>
<gene>
    <name evidence="3" type="ORF">SAMN04489835_4548</name>
</gene>
<keyword evidence="1" id="KW-1133">Transmembrane helix</keyword>
<dbReference type="OrthoDB" id="4641048at2"/>
<keyword evidence="1" id="KW-0472">Membrane</keyword>
<accession>A0A1H6LC91</accession>
<feature type="signal peptide" evidence="2">
    <location>
        <begin position="1"/>
        <end position="24"/>
    </location>
</feature>
<organism evidence="3 4">
    <name type="scientific">Mycolicibacterium rutilum</name>
    <name type="common">Mycobacterium rutilum</name>
    <dbReference type="NCBI Taxonomy" id="370526"/>
    <lineage>
        <taxon>Bacteria</taxon>
        <taxon>Bacillati</taxon>
        <taxon>Actinomycetota</taxon>
        <taxon>Actinomycetes</taxon>
        <taxon>Mycobacteriales</taxon>
        <taxon>Mycobacteriaceae</taxon>
        <taxon>Mycolicibacterium</taxon>
    </lineage>
</organism>
<feature type="chain" id="PRO_5009298446" description="Excreted virulence factor EspC, type VII ESX diderm" evidence="2">
    <location>
        <begin position="25"/>
        <end position="94"/>
    </location>
</feature>
<sequence length="94" mass="8633">MSDAFLAVPAGMSAFSTASQSASAAIVAAGTADSAAVVNTVALALGPIGAAFLAAYGPAQANNLAGTLLVGGVHAGVSAATDSAKSAVVAADNG</sequence>
<evidence type="ECO:0000256" key="2">
    <source>
        <dbReference type="SAM" id="SignalP"/>
    </source>
</evidence>
<dbReference type="AlphaFoldDB" id="A0A1H6LC91"/>
<dbReference type="EMBL" id="LT629971">
    <property type="protein sequence ID" value="SEH82239.1"/>
    <property type="molecule type" value="Genomic_DNA"/>
</dbReference>
<keyword evidence="4" id="KW-1185">Reference proteome</keyword>
<feature type="transmembrane region" description="Helical" evidence="1">
    <location>
        <begin position="34"/>
        <end position="56"/>
    </location>
</feature>
<keyword evidence="2" id="KW-0732">Signal</keyword>
<dbReference type="STRING" id="370526.SAMN04489835_4548"/>
<evidence type="ECO:0000256" key="1">
    <source>
        <dbReference type="SAM" id="Phobius"/>
    </source>
</evidence>
<evidence type="ECO:0000313" key="3">
    <source>
        <dbReference type="EMBL" id="SEH82239.1"/>
    </source>
</evidence>
<protein>
    <recommendedName>
        <fullName evidence="5">Excreted virulence factor EspC, type VII ESX diderm</fullName>
    </recommendedName>
</protein>
<dbReference type="RefSeq" id="WP_083409089.1">
    <property type="nucleotide sequence ID" value="NZ_LT629971.1"/>
</dbReference>
<dbReference type="Proteomes" id="UP000182915">
    <property type="component" value="Chromosome I"/>
</dbReference>
<reference evidence="4" key="1">
    <citation type="submission" date="2016-10" db="EMBL/GenBank/DDBJ databases">
        <authorList>
            <person name="Varghese N."/>
            <person name="Submissions S."/>
        </authorList>
    </citation>
    <scope>NUCLEOTIDE SEQUENCE [LARGE SCALE GENOMIC DNA]</scope>
    <source>
        <strain evidence="4">DSM 45405</strain>
    </source>
</reference>
<proteinExistence type="predicted"/>
<keyword evidence="1" id="KW-0812">Transmembrane</keyword>
<evidence type="ECO:0008006" key="5">
    <source>
        <dbReference type="Google" id="ProtNLM"/>
    </source>
</evidence>